<dbReference type="Proteomes" id="UP000543598">
    <property type="component" value="Unassembled WGS sequence"/>
</dbReference>
<dbReference type="Pfam" id="PF13579">
    <property type="entry name" value="Glyco_trans_4_4"/>
    <property type="match status" value="1"/>
</dbReference>
<keyword evidence="3 5" id="KW-0808">Transferase</keyword>
<dbReference type="GO" id="GO:0016758">
    <property type="term" value="F:hexosyltransferase activity"/>
    <property type="evidence" value="ECO:0007669"/>
    <property type="project" value="TreeGrafter"/>
</dbReference>
<dbReference type="GO" id="GO:1901137">
    <property type="term" value="P:carbohydrate derivative biosynthetic process"/>
    <property type="evidence" value="ECO:0007669"/>
    <property type="project" value="UniProtKB-ARBA"/>
</dbReference>
<reference evidence="5 6" key="1">
    <citation type="submission" date="2020-05" db="EMBL/GenBank/DDBJ databases">
        <title>MicrobeNet Type strains.</title>
        <authorList>
            <person name="Nicholson A.C."/>
        </authorList>
    </citation>
    <scope>NUCLEOTIDE SEQUENCE [LARGE SCALE GENOMIC DNA]</scope>
    <source>
        <strain evidence="5 6">JCM 14282</strain>
    </source>
</reference>
<dbReference type="Pfam" id="PF13692">
    <property type="entry name" value="Glyco_trans_1_4"/>
    <property type="match status" value="1"/>
</dbReference>
<name>A0A7Y2Q1G1_9MICO</name>
<dbReference type="InterPro" id="IPR050194">
    <property type="entry name" value="Glycosyltransferase_grp1"/>
</dbReference>
<evidence type="ECO:0000256" key="2">
    <source>
        <dbReference type="ARBA" id="ARBA00022676"/>
    </source>
</evidence>
<evidence type="ECO:0000259" key="4">
    <source>
        <dbReference type="Pfam" id="PF13579"/>
    </source>
</evidence>
<evidence type="ECO:0000256" key="1">
    <source>
        <dbReference type="ARBA" id="ARBA00021292"/>
    </source>
</evidence>
<evidence type="ECO:0000256" key="3">
    <source>
        <dbReference type="ARBA" id="ARBA00022679"/>
    </source>
</evidence>
<keyword evidence="2" id="KW-0328">Glycosyltransferase</keyword>
<dbReference type="PANTHER" id="PTHR45947">
    <property type="entry name" value="SULFOQUINOVOSYL TRANSFERASE SQD2"/>
    <property type="match status" value="1"/>
</dbReference>
<evidence type="ECO:0000313" key="6">
    <source>
        <dbReference type="Proteomes" id="UP000543598"/>
    </source>
</evidence>
<keyword evidence="6" id="KW-1185">Reference proteome</keyword>
<organism evidence="5 6">
    <name type="scientific">Microbacterium ulmi</name>
    <dbReference type="NCBI Taxonomy" id="179095"/>
    <lineage>
        <taxon>Bacteria</taxon>
        <taxon>Bacillati</taxon>
        <taxon>Actinomycetota</taxon>
        <taxon>Actinomycetes</taxon>
        <taxon>Micrococcales</taxon>
        <taxon>Microbacteriaceae</taxon>
        <taxon>Microbacterium</taxon>
    </lineage>
</organism>
<dbReference type="RefSeq" id="WP_167038548.1">
    <property type="nucleotide sequence ID" value="NZ_BAAANA010000001.1"/>
</dbReference>
<evidence type="ECO:0000313" key="5">
    <source>
        <dbReference type="EMBL" id="NNH04302.1"/>
    </source>
</evidence>
<dbReference type="EMBL" id="JABEMB010000014">
    <property type="protein sequence ID" value="NNH04302.1"/>
    <property type="molecule type" value="Genomic_DNA"/>
</dbReference>
<comment type="caution">
    <text evidence="5">The sequence shown here is derived from an EMBL/GenBank/DDBJ whole genome shotgun (WGS) entry which is preliminary data.</text>
</comment>
<sequence>MTHQIEESTRVLHVVDRTTGGVPVAVRAYIANSPAGFEHHILSPLGGDGLAASVWTGTDAHHHDLGQGAVRRIRAVRRAVRAVSPGVVHAHSSFGGAYARLAFLRRRVVVVHTPHCYSFNRTDTRTSVRRLYRAAEWALGWRTDVVAACSASEAQLASAMRSIRGRVLVLPNVASLAAPPTEPSTPIDRPLRVGMLGRVSRQKDPEEFLRIVGRLRAAGVDVDPMWIGDSETGSSKALSSGGVSMTGWITGQDLVDALSSLDVYIHSAAWEGFPIAVLDAHQLGLPILVRPITAFGRLDPRQTTSADGLTALADAVSSEPEFTAWRAGNRATWSEYLRSNTPAEQQRALSLAWSRTR</sequence>
<dbReference type="Gene3D" id="3.40.50.2000">
    <property type="entry name" value="Glycogen Phosphorylase B"/>
    <property type="match status" value="2"/>
</dbReference>
<feature type="domain" description="Glycosyltransferase subfamily 4-like N-terminal" evidence="4">
    <location>
        <begin position="37"/>
        <end position="172"/>
    </location>
</feature>
<accession>A0A7Y2Q1G1</accession>
<dbReference type="AlphaFoldDB" id="A0A7Y2Q1G1"/>
<proteinExistence type="predicted"/>
<protein>
    <recommendedName>
        <fullName evidence="1">D-inositol 3-phosphate glycosyltransferase</fullName>
    </recommendedName>
</protein>
<dbReference type="InterPro" id="IPR028098">
    <property type="entry name" value="Glyco_trans_4-like_N"/>
</dbReference>
<dbReference type="SUPFAM" id="SSF53756">
    <property type="entry name" value="UDP-Glycosyltransferase/glycogen phosphorylase"/>
    <property type="match status" value="1"/>
</dbReference>
<dbReference type="PANTHER" id="PTHR45947:SF3">
    <property type="entry name" value="SULFOQUINOVOSYL TRANSFERASE SQD2"/>
    <property type="match status" value="1"/>
</dbReference>
<gene>
    <name evidence="5" type="ORF">HLA99_10620</name>
</gene>